<dbReference type="RefSeq" id="WP_059751744.1">
    <property type="nucleotide sequence ID" value="NZ_LDUG01000008.1"/>
</dbReference>
<dbReference type="Pfam" id="PF09941">
    <property type="entry name" value="DUF2173"/>
    <property type="match status" value="1"/>
</dbReference>
<dbReference type="OrthoDB" id="8563713at2"/>
<dbReference type="AlphaFoldDB" id="A0A125BDK7"/>
<sequence length="112" mass="11991">MDLQKMMDLPGALAAFTYSDKGDLQSHVLREGTELTPQVLDLLARSCVANLAIAGMEARGWEALTGQSGFQPIKGFSVVGLEWSVVVNGNCGVVVKNRDADYEATFNAVQAD</sequence>
<dbReference type="STRING" id="1123392.GCA_000376425_00209"/>
<gene>
    <name evidence="1" type="ORF">ABW22_02750</name>
</gene>
<evidence type="ECO:0008006" key="3">
    <source>
        <dbReference type="Google" id="ProtNLM"/>
    </source>
</evidence>
<dbReference type="EMBL" id="LDUG01000008">
    <property type="protein sequence ID" value="KVW98942.1"/>
    <property type="molecule type" value="Genomic_DNA"/>
</dbReference>
<evidence type="ECO:0000313" key="1">
    <source>
        <dbReference type="EMBL" id="KVW98942.1"/>
    </source>
</evidence>
<dbReference type="PATRIC" id="fig|36861.3.peg.3415"/>
<dbReference type="PIRSF" id="PIRSF006821">
    <property type="entry name" value="UCP006821"/>
    <property type="match status" value="1"/>
</dbReference>
<protein>
    <recommendedName>
        <fullName evidence="3">Roadblock/LAMTOR2 domain-containing protein</fullName>
    </recommendedName>
</protein>
<evidence type="ECO:0000313" key="2">
    <source>
        <dbReference type="Proteomes" id="UP000064243"/>
    </source>
</evidence>
<dbReference type="eggNOG" id="COG4831">
    <property type="taxonomic scope" value="Bacteria"/>
</dbReference>
<name>A0A125BDK7_THIDE</name>
<organism evidence="1 2">
    <name type="scientific">Thiobacillus denitrificans</name>
    <dbReference type="NCBI Taxonomy" id="36861"/>
    <lineage>
        <taxon>Bacteria</taxon>
        <taxon>Pseudomonadati</taxon>
        <taxon>Pseudomonadota</taxon>
        <taxon>Betaproteobacteria</taxon>
        <taxon>Nitrosomonadales</taxon>
        <taxon>Thiobacillaceae</taxon>
        <taxon>Thiobacillus</taxon>
    </lineage>
</organism>
<dbReference type="Proteomes" id="UP000064243">
    <property type="component" value="Unassembled WGS sequence"/>
</dbReference>
<accession>A0A125BDK7</accession>
<proteinExistence type="predicted"/>
<comment type="caution">
    <text evidence="1">The sequence shown here is derived from an EMBL/GenBank/DDBJ whole genome shotgun (WGS) entry which is preliminary data.</text>
</comment>
<keyword evidence="2" id="KW-1185">Reference proteome</keyword>
<reference evidence="1 2" key="1">
    <citation type="journal article" date="2015" name="Appl. Environ. Microbiol.">
        <title>Aerobic and Anaerobic Thiosulfate Oxidation by a Cold-Adapted, Subglacial Chemoautotroph.</title>
        <authorList>
            <person name="Harrold Z.R."/>
            <person name="Skidmore M.L."/>
            <person name="Hamilton T.L."/>
            <person name="Desch L."/>
            <person name="Amada K."/>
            <person name="van Gelder W."/>
            <person name="Glover K."/>
            <person name="Roden E.E."/>
            <person name="Boyd E.S."/>
        </authorList>
    </citation>
    <scope>NUCLEOTIDE SEQUENCE [LARGE SCALE GENOMIC DNA]</scope>
    <source>
        <strain evidence="1 2">RG</strain>
    </source>
</reference>
<dbReference type="InterPro" id="IPR018685">
    <property type="entry name" value="DUF2173"/>
</dbReference>